<dbReference type="GO" id="GO:0005524">
    <property type="term" value="F:ATP binding"/>
    <property type="evidence" value="ECO:0007669"/>
    <property type="project" value="UniProtKB-KW"/>
</dbReference>
<keyword evidence="9" id="KW-1185">Reference proteome</keyword>
<dbReference type="Pfam" id="PF00005">
    <property type="entry name" value="ABC_tran"/>
    <property type="match status" value="1"/>
</dbReference>
<dbReference type="RefSeq" id="WP_095798644.1">
    <property type="nucleotide sequence ID" value="NZ_JAYWLT010000030.1"/>
</dbReference>
<proteinExistence type="inferred from homology"/>
<evidence type="ECO:0000256" key="1">
    <source>
        <dbReference type="ARBA" id="ARBA00004202"/>
    </source>
</evidence>
<keyword evidence="6" id="KW-0046">Antibiotic resistance</keyword>
<dbReference type="InterPro" id="IPR017871">
    <property type="entry name" value="ABC_transporter-like_CS"/>
</dbReference>
<sequence>MDLALRDITHSFGTKRALESVSFDLPSGMVTGFVGNNGAGKSTAIRVLIGLISADAGHVLADGRPITEEARRRIGYVPEERGLYQQDKVFEQLMYIARTFGLSKERASFYVKSGLSQFGIEKYADHKLGDLSLGNQQRVQIICSLLGDPDALVLDEPFSGLDPQAVSELADILRVIARSGKPVLFSSHQLDVVEDVSDRVIFIQDGQVLAEDLIENLTGQRKFHVAFEDSYGVHQSENAETPTQLTELIHTIQTQGFSIIDVTSEKRGLIHVFREHSSHREEVA</sequence>
<reference evidence="8 9" key="1">
    <citation type="journal article" date="2024" name="Fungal Genet. Biol.">
        <title>The porcine skin microbiome exhibits broad fungal antagonism.</title>
        <authorList>
            <person name="De La Cruz K.F."/>
            <person name="Townsend E.C."/>
            <person name="Alex Cheong J.Z."/>
            <person name="Salamzade R."/>
            <person name="Liu A."/>
            <person name="Sandstrom S."/>
            <person name="Davila E."/>
            <person name="Huang L."/>
            <person name="Xu K.H."/>
            <person name="Wu S.Y."/>
            <person name="Meudt J.J."/>
            <person name="Shanmuganayagam D."/>
            <person name="Gibson A.L.F."/>
            <person name="Kalan L.R."/>
        </authorList>
    </citation>
    <scope>NUCLEOTIDE SEQUENCE [LARGE SCALE GENOMIC DNA]</scope>
    <source>
        <strain evidence="8 9">LK2625</strain>
    </source>
</reference>
<dbReference type="InterPro" id="IPR003439">
    <property type="entry name" value="ABC_transporter-like_ATP-bd"/>
</dbReference>
<dbReference type="PANTHER" id="PTHR42711">
    <property type="entry name" value="ABC TRANSPORTER ATP-BINDING PROTEIN"/>
    <property type="match status" value="1"/>
</dbReference>
<dbReference type="PROSITE" id="PS00211">
    <property type="entry name" value="ABC_TRANSPORTER_1"/>
    <property type="match status" value="1"/>
</dbReference>
<keyword evidence="4" id="KW-0547">Nucleotide-binding</keyword>
<evidence type="ECO:0000256" key="5">
    <source>
        <dbReference type="ARBA" id="ARBA00022840"/>
    </source>
</evidence>
<dbReference type="InterPro" id="IPR003593">
    <property type="entry name" value="AAA+_ATPase"/>
</dbReference>
<evidence type="ECO:0000313" key="9">
    <source>
        <dbReference type="Proteomes" id="UP001558481"/>
    </source>
</evidence>
<evidence type="ECO:0000256" key="4">
    <source>
        <dbReference type="ARBA" id="ARBA00022741"/>
    </source>
</evidence>
<evidence type="ECO:0000259" key="7">
    <source>
        <dbReference type="PROSITE" id="PS50893"/>
    </source>
</evidence>
<dbReference type="Proteomes" id="UP001558481">
    <property type="component" value="Unassembled WGS sequence"/>
</dbReference>
<evidence type="ECO:0000256" key="6">
    <source>
        <dbReference type="ARBA" id="ARBA00023251"/>
    </source>
</evidence>
<accession>A0ABV3V460</accession>
<dbReference type="InterPro" id="IPR050763">
    <property type="entry name" value="ABC_transporter_ATP-binding"/>
</dbReference>
<dbReference type="SMART" id="SM00382">
    <property type="entry name" value="AAA"/>
    <property type="match status" value="1"/>
</dbReference>
<comment type="subcellular location">
    <subcellularLocation>
        <location evidence="1">Cell membrane</location>
        <topology evidence="1">Peripheral membrane protein</topology>
    </subcellularLocation>
</comment>
<name>A0ABV3V460_9MICC</name>
<keyword evidence="5 8" id="KW-0067">ATP-binding</keyword>
<protein>
    <submittedName>
        <fullName evidence="8">ATP-binding cassette domain-containing protein</fullName>
    </submittedName>
</protein>
<dbReference type="InterPro" id="IPR027417">
    <property type="entry name" value="P-loop_NTPase"/>
</dbReference>
<evidence type="ECO:0000256" key="3">
    <source>
        <dbReference type="ARBA" id="ARBA00022448"/>
    </source>
</evidence>
<dbReference type="EMBL" id="JAYWLU010000014">
    <property type="protein sequence ID" value="MEX3595540.1"/>
    <property type="molecule type" value="Genomic_DNA"/>
</dbReference>
<feature type="domain" description="ABC transporter" evidence="7">
    <location>
        <begin position="3"/>
        <end position="230"/>
    </location>
</feature>
<gene>
    <name evidence="8" type="ORF">VVR66_12535</name>
</gene>
<dbReference type="Gene3D" id="3.40.50.300">
    <property type="entry name" value="P-loop containing nucleotide triphosphate hydrolases"/>
    <property type="match status" value="1"/>
</dbReference>
<comment type="similarity">
    <text evidence="2">Belongs to the ABC transporter superfamily.</text>
</comment>
<dbReference type="PROSITE" id="PS50893">
    <property type="entry name" value="ABC_TRANSPORTER_2"/>
    <property type="match status" value="1"/>
</dbReference>
<evidence type="ECO:0000313" key="8">
    <source>
        <dbReference type="EMBL" id="MEX3595540.1"/>
    </source>
</evidence>
<comment type="caution">
    <text evidence="8">The sequence shown here is derived from an EMBL/GenBank/DDBJ whole genome shotgun (WGS) entry which is preliminary data.</text>
</comment>
<keyword evidence="3" id="KW-0813">Transport</keyword>
<evidence type="ECO:0000256" key="2">
    <source>
        <dbReference type="ARBA" id="ARBA00005417"/>
    </source>
</evidence>
<dbReference type="SUPFAM" id="SSF52540">
    <property type="entry name" value="P-loop containing nucleoside triphosphate hydrolases"/>
    <property type="match status" value="1"/>
</dbReference>
<dbReference type="PANTHER" id="PTHR42711:SF5">
    <property type="entry name" value="ABC TRANSPORTER ATP-BINDING PROTEIN NATA"/>
    <property type="match status" value="1"/>
</dbReference>
<organism evidence="8 9">
    <name type="scientific">Kocuria carniphila</name>
    <dbReference type="NCBI Taxonomy" id="262208"/>
    <lineage>
        <taxon>Bacteria</taxon>
        <taxon>Bacillati</taxon>
        <taxon>Actinomycetota</taxon>
        <taxon>Actinomycetes</taxon>
        <taxon>Micrococcales</taxon>
        <taxon>Micrococcaceae</taxon>
        <taxon>Kocuria</taxon>
    </lineage>
</organism>